<name>A0A4Q1VIZ8_9HYPH</name>
<comment type="caution">
    <text evidence="1">The sequence shown here is derived from an EMBL/GenBank/DDBJ whole genome shotgun (WGS) entry which is preliminary data.</text>
</comment>
<reference evidence="1 2" key="1">
    <citation type="submission" date="2017-03" db="EMBL/GenBank/DDBJ databases">
        <authorList>
            <person name="Safronova V.I."/>
            <person name="Sazanova A.L."/>
            <person name="Chirak E.R."/>
        </authorList>
    </citation>
    <scope>NUCLEOTIDE SEQUENCE [LARGE SCALE GENOMIC DNA]</scope>
    <source>
        <strain evidence="1 2">Opo-242</strain>
    </source>
</reference>
<accession>A0A4Q1VIZ8</accession>
<gene>
    <name evidence="1" type="ORF">B5V01_02190</name>
</gene>
<dbReference type="AlphaFoldDB" id="A0A4Q1VIZ8"/>
<dbReference type="Proteomes" id="UP000290444">
    <property type="component" value="Unassembled WGS sequence"/>
</dbReference>
<protein>
    <recommendedName>
        <fullName evidence="3">Propionyl-coenzyme A carboxylase alpha polypeptide</fullName>
    </recommendedName>
</protein>
<dbReference type="EMBL" id="MZXX01000002">
    <property type="protein sequence ID" value="RXT51902.1"/>
    <property type="molecule type" value="Genomic_DNA"/>
</dbReference>
<sequence length="76" mass="7976">MMALGYLRLAGQRPPLPCRASPSHRGRSDVVAAFANLQRWKVGGTSTLLISSLVGEMSGRTEGGAKDLGLSNGGRH</sequence>
<proteinExistence type="predicted"/>
<evidence type="ECO:0008006" key="3">
    <source>
        <dbReference type="Google" id="ProtNLM"/>
    </source>
</evidence>
<evidence type="ECO:0000313" key="2">
    <source>
        <dbReference type="Proteomes" id="UP000290444"/>
    </source>
</evidence>
<evidence type="ECO:0000313" key="1">
    <source>
        <dbReference type="EMBL" id="RXT51902.1"/>
    </source>
</evidence>
<organism evidence="1 2">
    <name type="scientific">Mesorhizobium erdmanii</name>
    <dbReference type="NCBI Taxonomy" id="1777866"/>
    <lineage>
        <taxon>Bacteria</taxon>
        <taxon>Pseudomonadati</taxon>
        <taxon>Pseudomonadota</taxon>
        <taxon>Alphaproteobacteria</taxon>
        <taxon>Hyphomicrobiales</taxon>
        <taxon>Phyllobacteriaceae</taxon>
        <taxon>Mesorhizobium</taxon>
    </lineage>
</organism>